<feature type="transmembrane region" description="Helical" evidence="1">
    <location>
        <begin position="60"/>
        <end position="79"/>
    </location>
</feature>
<evidence type="ECO:0008006" key="4">
    <source>
        <dbReference type="Google" id="ProtNLM"/>
    </source>
</evidence>
<evidence type="ECO:0000313" key="2">
    <source>
        <dbReference type="EMBL" id="CAH1055808.1"/>
    </source>
</evidence>
<reference evidence="2" key="1">
    <citation type="submission" date="2021-12" db="EMBL/GenBank/DDBJ databases">
        <authorList>
            <person name="Criscuolo A."/>
        </authorList>
    </citation>
    <scope>NUCLEOTIDE SEQUENCE</scope>
    <source>
        <strain evidence="2">CIP111894</strain>
    </source>
</reference>
<evidence type="ECO:0000313" key="3">
    <source>
        <dbReference type="Proteomes" id="UP000838749"/>
    </source>
</evidence>
<feature type="transmembrane region" description="Helical" evidence="1">
    <location>
        <begin position="30"/>
        <end position="48"/>
    </location>
</feature>
<feature type="transmembrane region" description="Helical" evidence="1">
    <location>
        <begin position="138"/>
        <end position="160"/>
    </location>
</feature>
<keyword evidence="1" id="KW-1133">Transmembrane helix</keyword>
<keyword evidence="3" id="KW-1185">Reference proteome</keyword>
<sequence length="224" mass="26156">MKQTFSNLFDKLFFYHHWFLHKGRFAPTRIGDAFYIIIGIMILLYTFIGDNEFFIEKFAGIFGVLIFFTLFLITFKSYWIKPPKFIRKSNDEVSGFLSMFSHSSYLYGLTIFTFFLTFTMSGLMMVASQFIIGVNFDWQVIFYNLLFLSMSLFTVLYFMYHISKDKITIKQAKARISFYLLCSGCITAGLFGSSFRVAVTPFLTYVGIGYLCLRYLIDKIDSES</sequence>
<evidence type="ECO:0000256" key="1">
    <source>
        <dbReference type="SAM" id="Phobius"/>
    </source>
</evidence>
<keyword evidence="1" id="KW-0812">Transmembrane</keyword>
<gene>
    <name evidence="2" type="ORF">PAECIP111894_01960</name>
</gene>
<accession>A0ABM9BAR0</accession>
<protein>
    <recommendedName>
        <fullName evidence="4">ABC transporter permease</fullName>
    </recommendedName>
</protein>
<dbReference type="RefSeq" id="WP_234533317.1">
    <property type="nucleotide sequence ID" value="NZ_CAKMAB010000008.1"/>
</dbReference>
<comment type="caution">
    <text evidence="2">The sequence shown here is derived from an EMBL/GenBank/DDBJ whole genome shotgun (WGS) entry which is preliminary data.</text>
</comment>
<feature type="transmembrane region" description="Helical" evidence="1">
    <location>
        <begin position="172"/>
        <end position="191"/>
    </location>
</feature>
<name>A0ABM9BAR0_9BACL</name>
<dbReference type="EMBL" id="CAKMAB010000008">
    <property type="protein sequence ID" value="CAH1055808.1"/>
    <property type="molecule type" value="Genomic_DNA"/>
</dbReference>
<feature type="transmembrane region" description="Helical" evidence="1">
    <location>
        <begin position="197"/>
        <end position="217"/>
    </location>
</feature>
<proteinExistence type="predicted"/>
<organism evidence="2 3">
    <name type="scientific">Paenibacillus pseudetheri</name>
    <dbReference type="NCBI Taxonomy" id="2897682"/>
    <lineage>
        <taxon>Bacteria</taxon>
        <taxon>Bacillati</taxon>
        <taxon>Bacillota</taxon>
        <taxon>Bacilli</taxon>
        <taxon>Bacillales</taxon>
        <taxon>Paenibacillaceae</taxon>
        <taxon>Paenibacillus</taxon>
    </lineage>
</organism>
<feature type="transmembrane region" description="Helical" evidence="1">
    <location>
        <begin position="105"/>
        <end position="132"/>
    </location>
</feature>
<keyword evidence="1" id="KW-0472">Membrane</keyword>
<dbReference type="Proteomes" id="UP000838749">
    <property type="component" value="Unassembled WGS sequence"/>
</dbReference>